<evidence type="ECO:0000313" key="2">
    <source>
        <dbReference type="EMBL" id="KAF1973086.1"/>
    </source>
</evidence>
<dbReference type="EMBL" id="ML976683">
    <property type="protein sequence ID" value="KAF1973086.1"/>
    <property type="molecule type" value="Genomic_DNA"/>
</dbReference>
<feature type="compositionally biased region" description="Basic and acidic residues" evidence="1">
    <location>
        <begin position="17"/>
        <end position="29"/>
    </location>
</feature>
<name>A0A6A5VDH8_9PLEO</name>
<sequence length="455" mass="50786">MVEDTDRARASRCVLDSAHEEPTAEDARPKPGSQATHPNIQRPFAASSNTSVANYSNASRTINAATAQFQPVPRPRPGTGSTATTATLVSPQYSAANVVGDDGEYDAVDVGAIPGQRLIDHSKYAALARRIDEEGWFPIIEAAWITLDAFQRMADDLLCTMDTDVLKQICFGNLAQAYDQIKASSVQLHQGFDKLAERGNDHPSIYLRVFCRGAGQPLDLAQAKMLVMQARAYAAQEPNHHGFAFQIDTALLAKKNTWAAVMNISEPRVAVLNTFANAIERTHKLAEEQGQTHVPLMHYVGYALNASKRKKDQTYSSTHWLSMWVCAWAQVFYKDQFAIRTYTVALITEEWGGPVAEMLVTRLACAYYHTGGFCIDQAGKSTNSFYMDKMTHLQWVAVWDGCLDWIRQNTQYDANKDLENDRRRALQANAFQKRLDDLEEEERSFRADVASFDAV</sequence>
<evidence type="ECO:0000256" key="1">
    <source>
        <dbReference type="SAM" id="MobiDB-lite"/>
    </source>
</evidence>
<dbReference type="AlphaFoldDB" id="A0A6A5VDH8"/>
<evidence type="ECO:0000313" key="3">
    <source>
        <dbReference type="Proteomes" id="UP000800036"/>
    </source>
</evidence>
<feature type="region of interest" description="Disordered" evidence="1">
    <location>
        <begin position="1"/>
        <end position="41"/>
    </location>
</feature>
<dbReference type="Proteomes" id="UP000800036">
    <property type="component" value="Unassembled WGS sequence"/>
</dbReference>
<proteinExistence type="predicted"/>
<protein>
    <submittedName>
        <fullName evidence="2">Uncharacterized protein</fullName>
    </submittedName>
</protein>
<keyword evidence="3" id="KW-1185">Reference proteome</keyword>
<gene>
    <name evidence="2" type="ORF">BU23DRAFT_568623</name>
</gene>
<dbReference type="OrthoDB" id="3799243at2759"/>
<reference evidence="2" key="1">
    <citation type="journal article" date="2020" name="Stud. Mycol.">
        <title>101 Dothideomycetes genomes: a test case for predicting lifestyles and emergence of pathogens.</title>
        <authorList>
            <person name="Haridas S."/>
            <person name="Albert R."/>
            <person name="Binder M."/>
            <person name="Bloem J."/>
            <person name="Labutti K."/>
            <person name="Salamov A."/>
            <person name="Andreopoulos B."/>
            <person name="Baker S."/>
            <person name="Barry K."/>
            <person name="Bills G."/>
            <person name="Bluhm B."/>
            <person name="Cannon C."/>
            <person name="Castanera R."/>
            <person name="Culley D."/>
            <person name="Daum C."/>
            <person name="Ezra D."/>
            <person name="Gonzalez J."/>
            <person name="Henrissat B."/>
            <person name="Kuo A."/>
            <person name="Liang C."/>
            <person name="Lipzen A."/>
            <person name="Lutzoni F."/>
            <person name="Magnuson J."/>
            <person name="Mondo S."/>
            <person name="Nolan M."/>
            <person name="Ohm R."/>
            <person name="Pangilinan J."/>
            <person name="Park H.-J."/>
            <person name="Ramirez L."/>
            <person name="Alfaro M."/>
            <person name="Sun H."/>
            <person name="Tritt A."/>
            <person name="Yoshinaga Y."/>
            <person name="Zwiers L.-H."/>
            <person name="Turgeon B."/>
            <person name="Goodwin S."/>
            <person name="Spatafora J."/>
            <person name="Crous P."/>
            <person name="Grigoriev I."/>
        </authorList>
    </citation>
    <scope>NUCLEOTIDE SEQUENCE</scope>
    <source>
        <strain evidence="2">CBS 107.79</strain>
    </source>
</reference>
<organism evidence="2 3">
    <name type="scientific">Bimuria novae-zelandiae CBS 107.79</name>
    <dbReference type="NCBI Taxonomy" id="1447943"/>
    <lineage>
        <taxon>Eukaryota</taxon>
        <taxon>Fungi</taxon>
        <taxon>Dikarya</taxon>
        <taxon>Ascomycota</taxon>
        <taxon>Pezizomycotina</taxon>
        <taxon>Dothideomycetes</taxon>
        <taxon>Pleosporomycetidae</taxon>
        <taxon>Pleosporales</taxon>
        <taxon>Massarineae</taxon>
        <taxon>Didymosphaeriaceae</taxon>
        <taxon>Bimuria</taxon>
    </lineage>
</organism>
<accession>A0A6A5VDH8</accession>